<gene>
    <name evidence="1" type="ORF">B2K_09945</name>
</gene>
<protein>
    <submittedName>
        <fullName evidence="1">Uncharacterized protein</fullName>
    </submittedName>
</protein>
<dbReference type="KEGG" id="pmw:B2K_09945"/>
<accession>I0BF92</accession>
<dbReference type="Proteomes" id="UP000007392">
    <property type="component" value="Chromosome"/>
</dbReference>
<evidence type="ECO:0000313" key="1">
    <source>
        <dbReference type="EMBL" id="AFH61039.1"/>
    </source>
</evidence>
<dbReference type="AlphaFoldDB" id="I0BF92"/>
<evidence type="ECO:0000313" key="2">
    <source>
        <dbReference type="Proteomes" id="UP000007392"/>
    </source>
</evidence>
<name>I0BF92_9BACL</name>
<reference evidence="1 2" key="1">
    <citation type="submission" date="2013-06" db="EMBL/GenBank/DDBJ databases">
        <title>Complete genome sequence of Paenibacillus mucilaginosus K02.</title>
        <authorList>
            <person name="Xiao B."/>
            <person name="Sun L."/>
            <person name="Xiao L."/>
            <person name="Lian B."/>
        </authorList>
    </citation>
    <scope>NUCLEOTIDE SEQUENCE [LARGE SCALE GENOMIC DNA]</scope>
    <source>
        <strain evidence="1 2">K02</strain>
    </source>
</reference>
<proteinExistence type="predicted"/>
<sequence length="63" mass="6788">MQAGHAGEPERQAIRVSSVPSSARCLAGKRIAVMLGSMLIAAKKPDGAKRPLKNLRFFLRSLV</sequence>
<dbReference type="HOGENOM" id="CLU_2881619_0_0_9"/>
<dbReference type="EMBL" id="CP003422">
    <property type="protein sequence ID" value="AFH61039.1"/>
    <property type="molecule type" value="Genomic_DNA"/>
</dbReference>
<organism evidence="1 2">
    <name type="scientific">Paenibacillus mucilaginosus K02</name>
    <dbReference type="NCBI Taxonomy" id="997761"/>
    <lineage>
        <taxon>Bacteria</taxon>
        <taxon>Bacillati</taxon>
        <taxon>Bacillota</taxon>
        <taxon>Bacilli</taxon>
        <taxon>Bacillales</taxon>
        <taxon>Paenibacillaceae</taxon>
        <taxon>Paenibacillus</taxon>
    </lineage>
</organism>